<dbReference type="GO" id="GO:0005774">
    <property type="term" value="C:vacuolar membrane"/>
    <property type="evidence" value="ECO:0007669"/>
    <property type="project" value="TreeGrafter"/>
</dbReference>
<organism evidence="7 8">
    <name type="scientific">Zophobas morio</name>
    <dbReference type="NCBI Taxonomy" id="2755281"/>
    <lineage>
        <taxon>Eukaryota</taxon>
        <taxon>Metazoa</taxon>
        <taxon>Ecdysozoa</taxon>
        <taxon>Arthropoda</taxon>
        <taxon>Hexapoda</taxon>
        <taxon>Insecta</taxon>
        <taxon>Pterygota</taxon>
        <taxon>Neoptera</taxon>
        <taxon>Endopterygota</taxon>
        <taxon>Coleoptera</taxon>
        <taxon>Polyphaga</taxon>
        <taxon>Cucujiformia</taxon>
        <taxon>Tenebrionidae</taxon>
        <taxon>Zophobas</taxon>
    </lineage>
</organism>
<dbReference type="Proteomes" id="UP001168821">
    <property type="component" value="Unassembled WGS sequence"/>
</dbReference>
<feature type="domain" description="Amino acid transporter transmembrane" evidence="6">
    <location>
        <begin position="22"/>
        <end position="422"/>
    </location>
</feature>
<evidence type="ECO:0000256" key="3">
    <source>
        <dbReference type="ARBA" id="ARBA00022989"/>
    </source>
</evidence>
<keyword evidence="8" id="KW-1185">Reference proteome</keyword>
<feature type="transmembrane region" description="Helical" evidence="5">
    <location>
        <begin position="342"/>
        <end position="360"/>
    </location>
</feature>
<feature type="transmembrane region" description="Helical" evidence="5">
    <location>
        <begin position="366"/>
        <end position="386"/>
    </location>
</feature>
<dbReference type="AlphaFoldDB" id="A0AA38IDV4"/>
<proteinExistence type="predicted"/>
<keyword evidence="4 5" id="KW-0472">Membrane</keyword>
<dbReference type="InterPro" id="IPR013057">
    <property type="entry name" value="AA_transpt_TM"/>
</dbReference>
<comment type="subcellular location">
    <subcellularLocation>
        <location evidence="1">Membrane</location>
        <topology evidence="1">Multi-pass membrane protein</topology>
    </subcellularLocation>
</comment>
<gene>
    <name evidence="7" type="ORF">Zmor_012583</name>
</gene>
<sequence length="441" mass="49581">MFVSESSRMEEVFGEKPLNGYLTTMMHLVKGYVGTGIFAMGEGFKNSGMIMGPTLLLMIGIMNLNCQHILIATSQKISKEVGREVNPSFQETVEYTFDTSKLNILQKNAKRLGWMTNIFLLVCELGFCCVYFVFVANHVLEIAHNSGWLDAKDPFSIHLVLAVILVPMWASTFLGNLKLLLPLSVIANILIWIGIGIIFYFTTYEGLPPVEERKAVSHFSRWPLYFGTALYAFEGITFIIPLRNEMKNKDQFITKLGVLNVGMTFVFGLYMLVGSLAYWKYGDDVRSSVFLNLTEEDPSVSDAIDAIISIAIIFTFTLHMYIPFEISFPLFYRKYGPFKYPFLVMCIYRSVPVLVTWTMANIIPFLGLFISLVGATVGSVLALVIPSMLELVAFQGELSVWQIMKDIMVITIGIVGTITGSVLSLMDIVEKFRTEYFGGEE</sequence>
<dbReference type="PANTHER" id="PTHR22950">
    <property type="entry name" value="AMINO ACID TRANSPORTER"/>
    <property type="match status" value="1"/>
</dbReference>
<evidence type="ECO:0000256" key="4">
    <source>
        <dbReference type="ARBA" id="ARBA00023136"/>
    </source>
</evidence>
<protein>
    <recommendedName>
        <fullName evidence="6">Amino acid transporter transmembrane domain-containing protein</fullName>
    </recommendedName>
</protein>
<evidence type="ECO:0000256" key="2">
    <source>
        <dbReference type="ARBA" id="ARBA00022692"/>
    </source>
</evidence>
<evidence type="ECO:0000313" key="7">
    <source>
        <dbReference type="EMBL" id="KAJ3653326.1"/>
    </source>
</evidence>
<feature type="transmembrane region" description="Helical" evidence="5">
    <location>
        <begin position="21"/>
        <end position="41"/>
    </location>
</feature>
<feature type="transmembrane region" description="Helical" evidence="5">
    <location>
        <begin position="222"/>
        <end position="240"/>
    </location>
</feature>
<reference evidence="7" key="1">
    <citation type="journal article" date="2023" name="G3 (Bethesda)">
        <title>Whole genome assemblies of Zophobas morio and Tenebrio molitor.</title>
        <authorList>
            <person name="Kaur S."/>
            <person name="Stinson S.A."/>
            <person name="diCenzo G.C."/>
        </authorList>
    </citation>
    <scope>NUCLEOTIDE SEQUENCE</scope>
    <source>
        <strain evidence="7">QUZm001</strain>
    </source>
</reference>
<evidence type="ECO:0000313" key="8">
    <source>
        <dbReference type="Proteomes" id="UP001168821"/>
    </source>
</evidence>
<feature type="transmembrane region" description="Helical" evidence="5">
    <location>
        <begin position="181"/>
        <end position="202"/>
    </location>
</feature>
<feature type="transmembrane region" description="Helical" evidence="5">
    <location>
        <begin position="299"/>
        <end position="322"/>
    </location>
</feature>
<feature type="transmembrane region" description="Helical" evidence="5">
    <location>
        <begin position="112"/>
        <end position="135"/>
    </location>
</feature>
<keyword evidence="3 5" id="KW-1133">Transmembrane helix</keyword>
<feature type="transmembrane region" description="Helical" evidence="5">
    <location>
        <begin position="47"/>
        <end position="66"/>
    </location>
</feature>
<dbReference type="GO" id="GO:0015179">
    <property type="term" value="F:L-amino acid transmembrane transporter activity"/>
    <property type="evidence" value="ECO:0007669"/>
    <property type="project" value="TreeGrafter"/>
</dbReference>
<dbReference type="PANTHER" id="PTHR22950:SF349">
    <property type="entry name" value="AMINO ACID TRANSPORTER TRANSMEMBRANE DOMAIN-CONTAINING PROTEIN"/>
    <property type="match status" value="1"/>
</dbReference>
<feature type="transmembrane region" description="Helical" evidence="5">
    <location>
        <begin position="252"/>
        <end position="279"/>
    </location>
</feature>
<name>A0AA38IDV4_9CUCU</name>
<keyword evidence="2 5" id="KW-0812">Transmembrane</keyword>
<comment type="caution">
    <text evidence="7">The sequence shown here is derived from an EMBL/GenBank/DDBJ whole genome shotgun (WGS) entry which is preliminary data.</text>
</comment>
<feature type="transmembrane region" description="Helical" evidence="5">
    <location>
        <begin position="155"/>
        <end position="174"/>
    </location>
</feature>
<evidence type="ECO:0000256" key="5">
    <source>
        <dbReference type="SAM" id="Phobius"/>
    </source>
</evidence>
<evidence type="ECO:0000259" key="6">
    <source>
        <dbReference type="Pfam" id="PF01490"/>
    </source>
</evidence>
<evidence type="ECO:0000256" key="1">
    <source>
        <dbReference type="ARBA" id="ARBA00004141"/>
    </source>
</evidence>
<accession>A0AA38IDV4</accession>
<dbReference type="EMBL" id="JALNTZ010000004">
    <property type="protein sequence ID" value="KAJ3653326.1"/>
    <property type="molecule type" value="Genomic_DNA"/>
</dbReference>
<dbReference type="Pfam" id="PF01490">
    <property type="entry name" value="Aa_trans"/>
    <property type="match status" value="1"/>
</dbReference>
<feature type="transmembrane region" description="Helical" evidence="5">
    <location>
        <begin position="407"/>
        <end position="426"/>
    </location>
</feature>